<dbReference type="PANTHER" id="PTHR34203:SF15">
    <property type="entry name" value="SLL1173 PROTEIN"/>
    <property type="match status" value="1"/>
</dbReference>
<evidence type="ECO:0000313" key="4">
    <source>
        <dbReference type="Proteomes" id="UP001208570"/>
    </source>
</evidence>
<name>A0AAD9K156_9ANNE</name>
<accession>A0AAD9K156</accession>
<organism evidence="3 4">
    <name type="scientific">Paralvinella palmiformis</name>
    <dbReference type="NCBI Taxonomy" id="53620"/>
    <lineage>
        <taxon>Eukaryota</taxon>
        <taxon>Metazoa</taxon>
        <taxon>Spiralia</taxon>
        <taxon>Lophotrochozoa</taxon>
        <taxon>Annelida</taxon>
        <taxon>Polychaeta</taxon>
        <taxon>Sedentaria</taxon>
        <taxon>Canalipalpata</taxon>
        <taxon>Terebellida</taxon>
        <taxon>Terebelliformia</taxon>
        <taxon>Alvinellidae</taxon>
        <taxon>Paralvinella</taxon>
    </lineage>
</organism>
<evidence type="ECO:0000313" key="3">
    <source>
        <dbReference type="EMBL" id="KAK2162500.1"/>
    </source>
</evidence>
<dbReference type="InterPro" id="IPR029063">
    <property type="entry name" value="SAM-dependent_MTases_sf"/>
</dbReference>
<gene>
    <name evidence="3" type="ORF">LSH36_97g02027</name>
</gene>
<keyword evidence="4" id="KW-1185">Reference proteome</keyword>
<dbReference type="AlphaFoldDB" id="A0AAD9K156"/>
<protein>
    <recommendedName>
        <fullName evidence="2">Methyltransferase FkbM domain-containing protein</fullName>
    </recommendedName>
</protein>
<evidence type="ECO:0000259" key="2">
    <source>
        <dbReference type="Pfam" id="PF05050"/>
    </source>
</evidence>
<dbReference type="Proteomes" id="UP001208570">
    <property type="component" value="Unassembled WGS sequence"/>
</dbReference>
<feature type="region of interest" description="Disordered" evidence="1">
    <location>
        <begin position="172"/>
        <end position="204"/>
    </location>
</feature>
<dbReference type="Gene3D" id="3.40.50.150">
    <property type="entry name" value="Vaccinia Virus protein VP39"/>
    <property type="match status" value="1"/>
</dbReference>
<dbReference type="EMBL" id="JAODUP010000097">
    <property type="protein sequence ID" value="KAK2162500.1"/>
    <property type="molecule type" value="Genomic_DNA"/>
</dbReference>
<reference evidence="3" key="1">
    <citation type="journal article" date="2023" name="Mol. Biol. Evol.">
        <title>Third-Generation Sequencing Reveals the Adaptive Role of the Epigenome in Three Deep-Sea Polychaetes.</title>
        <authorList>
            <person name="Perez M."/>
            <person name="Aroh O."/>
            <person name="Sun Y."/>
            <person name="Lan Y."/>
            <person name="Juniper S.K."/>
            <person name="Young C.R."/>
            <person name="Angers B."/>
            <person name="Qian P.Y."/>
        </authorList>
    </citation>
    <scope>NUCLEOTIDE SEQUENCE</scope>
    <source>
        <strain evidence="3">P08H-3</strain>
    </source>
</reference>
<dbReference type="SUPFAM" id="SSF53335">
    <property type="entry name" value="S-adenosyl-L-methionine-dependent methyltransferases"/>
    <property type="match status" value="1"/>
</dbReference>
<dbReference type="Pfam" id="PF05050">
    <property type="entry name" value="Methyltransf_21"/>
    <property type="match status" value="1"/>
</dbReference>
<dbReference type="PANTHER" id="PTHR34203">
    <property type="entry name" value="METHYLTRANSFERASE, FKBM FAMILY PROTEIN"/>
    <property type="match status" value="1"/>
</dbReference>
<sequence>MMYNLFLSPLWTQWRHPAGDSANPTPLPWLSNDEHLHVVNTSRSYEAAESTISSCVNTRTEPTFAICIYPINMDVYISKALLSDGVWEPYITPLFVKALRNYPDATVIDIGANIGYYSLLSAAIGRRVVAVEPSIINVGHILKAIRMMGVGPSLITVLHNAVLNSRQKVTLTSNPDNQGGLWVQPIGEREQPGSQPTSDIPNNSSKPIIDAVLMDDLLTFLTPERTVIIKVDIEGFECQAIAGAIKLLHTYYVPYVFMEWGKMFKLRHQVRSACPVTAIKDMTDLFTKLDYVAVEVRTGFVLDSSRSSTKWKIGDVYWRHRTAPEIQRRY</sequence>
<feature type="domain" description="Methyltransferase FkbM" evidence="2">
    <location>
        <begin position="109"/>
        <end position="291"/>
    </location>
</feature>
<dbReference type="InterPro" id="IPR006342">
    <property type="entry name" value="FkbM_mtfrase"/>
</dbReference>
<dbReference type="InterPro" id="IPR052514">
    <property type="entry name" value="SAM-dependent_MTase"/>
</dbReference>
<dbReference type="NCBIfam" id="TIGR01444">
    <property type="entry name" value="fkbM_fam"/>
    <property type="match status" value="1"/>
</dbReference>
<proteinExistence type="predicted"/>
<evidence type="ECO:0000256" key="1">
    <source>
        <dbReference type="SAM" id="MobiDB-lite"/>
    </source>
</evidence>
<feature type="compositionally biased region" description="Polar residues" evidence="1">
    <location>
        <begin position="192"/>
        <end position="204"/>
    </location>
</feature>
<comment type="caution">
    <text evidence="3">The sequence shown here is derived from an EMBL/GenBank/DDBJ whole genome shotgun (WGS) entry which is preliminary data.</text>
</comment>